<evidence type="ECO:0000313" key="4">
    <source>
        <dbReference type="EMBL" id="MBA1838040.1"/>
    </source>
</evidence>
<dbReference type="Gene3D" id="1.10.10.10">
    <property type="entry name" value="Winged helix-like DNA-binding domain superfamily/Winged helix DNA-binding domain"/>
    <property type="match status" value="1"/>
</dbReference>
<evidence type="ECO:0000256" key="2">
    <source>
        <dbReference type="ARBA" id="ARBA00023125"/>
    </source>
</evidence>
<dbReference type="Proteomes" id="UP000577408">
    <property type="component" value="Unassembled WGS sequence"/>
</dbReference>
<dbReference type="SMART" id="SM00418">
    <property type="entry name" value="HTH_ARSR"/>
    <property type="match status" value="1"/>
</dbReference>
<gene>
    <name evidence="4" type="ORF">HMA55_09090</name>
</gene>
<dbReference type="InterPro" id="IPR001845">
    <property type="entry name" value="HTH_ArsR_DNA-bd_dom"/>
</dbReference>
<keyword evidence="3" id="KW-0804">Transcription</keyword>
<evidence type="ECO:0000256" key="1">
    <source>
        <dbReference type="ARBA" id="ARBA00023015"/>
    </source>
</evidence>
<dbReference type="RefSeq" id="WP_181192719.1">
    <property type="nucleotide sequence ID" value="NZ_JABFED010000006.1"/>
</dbReference>
<dbReference type="GO" id="GO:0003677">
    <property type="term" value="F:DNA binding"/>
    <property type="evidence" value="ECO:0007669"/>
    <property type="project" value="UniProtKB-KW"/>
</dbReference>
<protein>
    <submittedName>
        <fullName evidence="4">Helix-turn-helix transcriptional regulator</fullName>
    </submittedName>
</protein>
<dbReference type="NCBIfam" id="NF033788">
    <property type="entry name" value="HTH_metalloreg"/>
    <property type="match status" value="1"/>
</dbReference>
<proteinExistence type="predicted"/>
<evidence type="ECO:0000313" key="5">
    <source>
        <dbReference type="Proteomes" id="UP000577408"/>
    </source>
</evidence>
<name>A0A7H0K9F0_9CORY</name>
<comment type="caution">
    <text evidence="4">The sequence shown here is derived from an EMBL/GenBank/DDBJ whole genome shotgun (WGS) entry which is preliminary data.</text>
</comment>
<dbReference type="InterPro" id="IPR036390">
    <property type="entry name" value="WH_DNA-bd_sf"/>
</dbReference>
<dbReference type="PRINTS" id="PR00778">
    <property type="entry name" value="HTHARSR"/>
</dbReference>
<dbReference type="AlphaFoldDB" id="A0A7H0K9F0"/>
<dbReference type="PANTHER" id="PTHR43132:SF2">
    <property type="entry name" value="ARSENICAL RESISTANCE OPERON REPRESSOR ARSR-RELATED"/>
    <property type="match status" value="1"/>
</dbReference>
<organism evidence="4 5">
    <name type="scientific">Corynebacterium wankanglinii</name>
    <dbReference type="NCBI Taxonomy" id="2735136"/>
    <lineage>
        <taxon>Bacteria</taxon>
        <taxon>Bacillati</taxon>
        <taxon>Actinomycetota</taxon>
        <taxon>Actinomycetes</taxon>
        <taxon>Mycobacteriales</taxon>
        <taxon>Corynebacteriaceae</taxon>
        <taxon>Corynebacterium</taxon>
    </lineage>
</organism>
<dbReference type="Pfam" id="PF01022">
    <property type="entry name" value="HTH_5"/>
    <property type="match status" value="1"/>
</dbReference>
<dbReference type="SUPFAM" id="SSF46785">
    <property type="entry name" value="Winged helix' DNA-binding domain"/>
    <property type="match status" value="1"/>
</dbReference>
<dbReference type="EMBL" id="JABFED010000006">
    <property type="protein sequence ID" value="MBA1838040.1"/>
    <property type="molecule type" value="Genomic_DNA"/>
</dbReference>
<keyword evidence="5" id="KW-1185">Reference proteome</keyword>
<reference evidence="4 5" key="1">
    <citation type="submission" date="2020-05" db="EMBL/GenBank/DDBJ databases">
        <title>Descriptions of Corynebacterium xxxx sp. nov., Corynebacterium yyyy sp. nov. and Corynebacterium zzzz sp. nov.</title>
        <authorList>
            <person name="Zhang G."/>
        </authorList>
    </citation>
    <scope>NUCLEOTIDE SEQUENCE [LARGE SCALE GENOMIC DNA]</scope>
    <source>
        <strain evidence="5">zg-913</strain>
    </source>
</reference>
<dbReference type="GO" id="GO:0003700">
    <property type="term" value="F:DNA-binding transcription factor activity"/>
    <property type="evidence" value="ECO:0007669"/>
    <property type="project" value="InterPro"/>
</dbReference>
<dbReference type="InterPro" id="IPR036388">
    <property type="entry name" value="WH-like_DNA-bd_sf"/>
</dbReference>
<dbReference type="InterPro" id="IPR011991">
    <property type="entry name" value="ArsR-like_HTH"/>
</dbReference>
<accession>A0A7H0K9F0</accession>
<sequence>MSDRWRLADHTDLTEEELDRAAALVKVLDSQTRLEILLLLNEGEKVVHQLVTELDKSQPLISQHLRVLRSAGLVTSSRKGREVLYALSQPDVIGIIHDLASLETIKQAEDELAARRERRQRTATTSREDGSAGAAIIDPPAPVRPELDPGLLPTTPKPIRD</sequence>
<dbReference type="PANTHER" id="PTHR43132">
    <property type="entry name" value="ARSENICAL RESISTANCE OPERON REPRESSOR ARSR-RELATED"/>
    <property type="match status" value="1"/>
</dbReference>
<keyword evidence="1" id="KW-0805">Transcription regulation</keyword>
<dbReference type="InterPro" id="IPR051011">
    <property type="entry name" value="Metal_resp_trans_reg"/>
</dbReference>
<dbReference type="PROSITE" id="PS50987">
    <property type="entry name" value="HTH_ARSR_2"/>
    <property type="match status" value="1"/>
</dbReference>
<evidence type="ECO:0000256" key="3">
    <source>
        <dbReference type="ARBA" id="ARBA00023163"/>
    </source>
</evidence>
<keyword evidence="2" id="KW-0238">DNA-binding</keyword>
<dbReference type="CDD" id="cd00090">
    <property type="entry name" value="HTH_ARSR"/>
    <property type="match status" value="1"/>
</dbReference>